<reference evidence="1" key="1">
    <citation type="journal article" date="2004" name="Nature">
        <title>Genome duplication in the teleost fish Tetraodon nigroviridis reveals the early vertebrate proto-karyotype.</title>
        <authorList>
            <person name="Jaillon O."/>
            <person name="Aury J.-M."/>
            <person name="Brunet F."/>
            <person name="Petit J.-L."/>
            <person name="Stange-Thomann N."/>
            <person name="Mauceli E."/>
            <person name="Bouneau L."/>
            <person name="Fischer C."/>
            <person name="Ozouf-Costaz C."/>
            <person name="Bernot A."/>
            <person name="Nicaud S."/>
            <person name="Jaffe D."/>
            <person name="Fisher S."/>
            <person name="Lutfalla G."/>
            <person name="Dossat C."/>
            <person name="Segurens B."/>
            <person name="Dasilva C."/>
            <person name="Salanoubat M."/>
            <person name="Levy M."/>
            <person name="Boudet N."/>
            <person name="Castellano S."/>
            <person name="Anthouard V."/>
            <person name="Jubin C."/>
            <person name="Castelli V."/>
            <person name="Katinka M."/>
            <person name="Vacherie B."/>
            <person name="Biemont C."/>
            <person name="Skalli Z."/>
            <person name="Cattolico L."/>
            <person name="Poulain J."/>
            <person name="De Berardinis V."/>
            <person name="Cruaud C."/>
            <person name="Duprat S."/>
            <person name="Brottier P."/>
            <person name="Coutanceau J.-P."/>
            <person name="Gouzy J."/>
            <person name="Parra G."/>
            <person name="Lardier G."/>
            <person name="Chapple C."/>
            <person name="McKernan K.J."/>
            <person name="McEwan P."/>
            <person name="Bosak S."/>
            <person name="Kellis M."/>
            <person name="Volff J.-N."/>
            <person name="Guigo R."/>
            <person name="Zody M.C."/>
            <person name="Mesirov J."/>
            <person name="Lindblad-Toh K."/>
            <person name="Birren B."/>
            <person name="Nusbaum C."/>
            <person name="Kahn D."/>
            <person name="Robinson-Rechavi M."/>
            <person name="Laudet V."/>
            <person name="Schachter V."/>
            <person name="Quetier F."/>
            <person name="Saurin W."/>
            <person name="Scarpelli C."/>
            <person name="Wincker P."/>
            <person name="Lander E.S."/>
            <person name="Weissenbach J."/>
            <person name="Roest Crollius H."/>
        </authorList>
    </citation>
    <scope>NUCLEOTIDE SEQUENCE [LARGE SCALE GENOMIC DNA]</scope>
</reference>
<sequence length="92" mass="10168">MANVQRDTVGREQLAEVLPCVSPQEVLGEGCGFALQGSQGNTANGKRVGRIFSLFMPDNRYCDTHKFNTPAYRTTGIKEANEPQLNNYIPVH</sequence>
<dbReference type="KEGG" id="tng:GSTEN00030596G001"/>
<dbReference type="AlphaFoldDB" id="Q4RQI0"/>
<dbReference type="EMBL" id="CAAE01015006">
    <property type="protein sequence ID" value="CAG09352.1"/>
    <property type="molecule type" value="Genomic_DNA"/>
</dbReference>
<protein>
    <submittedName>
        <fullName evidence="1">(spotted green pufferfish) hypothetical protein</fullName>
    </submittedName>
</protein>
<organism evidence="1">
    <name type="scientific">Tetraodon nigroviridis</name>
    <name type="common">Spotted green pufferfish</name>
    <name type="synonym">Chelonodon nigroviridis</name>
    <dbReference type="NCBI Taxonomy" id="99883"/>
    <lineage>
        <taxon>Eukaryota</taxon>
        <taxon>Metazoa</taxon>
        <taxon>Chordata</taxon>
        <taxon>Craniata</taxon>
        <taxon>Vertebrata</taxon>
        <taxon>Euteleostomi</taxon>
        <taxon>Actinopterygii</taxon>
        <taxon>Neopterygii</taxon>
        <taxon>Teleostei</taxon>
        <taxon>Neoteleostei</taxon>
        <taxon>Acanthomorphata</taxon>
        <taxon>Eupercaria</taxon>
        <taxon>Tetraodontiformes</taxon>
        <taxon>Tetradontoidea</taxon>
        <taxon>Tetraodontidae</taxon>
        <taxon>Tetraodon</taxon>
    </lineage>
</organism>
<name>Q4RQI0_TETNG</name>
<evidence type="ECO:0000313" key="1">
    <source>
        <dbReference type="EMBL" id="CAG09352.1"/>
    </source>
</evidence>
<comment type="caution">
    <text evidence="1">The sequence shown here is derived from an EMBL/GenBank/DDBJ whole genome shotgun (WGS) entry which is preliminary data.</text>
</comment>
<gene>
    <name evidence="1" type="ORF">GSTENG00030596001</name>
</gene>
<proteinExistence type="predicted"/>
<reference evidence="1" key="2">
    <citation type="submission" date="2004-02" db="EMBL/GenBank/DDBJ databases">
        <authorList>
            <consortium name="Genoscope"/>
            <consortium name="Whitehead Institute Centre for Genome Research"/>
        </authorList>
    </citation>
    <scope>NUCLEOTIDE SEQUENCE</scope>
</reference>
<accession>Q4RQI0</accession>